<reference evidence="1" key="1">
    <citation type="journal article" date="2019" name="bioRxiv">
        <title>The Genome of the Zebra Mussel, Dreissena polymorpha: A Resource for Invasive Species Research.</title>
        <authorList>
            <person name="McCartney M.A."/>
            <person name="Auch B."/>
            <person name="Kono T."/>
            <person name="Mallez S."/>
            <person name="Zhang Y."/>
            <person name="Obille A."/>
            <person name="Becker A."/>
            <person name="Abrahante J.E."/>
            <person name="Garbe J."/>
            <person name="Badalamenti J.P."/>
            <person name="Herman A."/>
            <person name="Mangelson H."/>
            <person name="Liachko I."/>
            <person name="Sullivan S."/>
            <person name="Sone E.D."/>
            <person name="Koren S."/>
            <person name="Silverstein K.A.T."/>
            <person name="Beckman K.B."/>
            <person name="Gohl D.M."/>
        </authorList>
    </citation>
    <scope>NUCLEOTIDE SEQUENCE</scope>
    <source>
        <strain evidence="1">Duluth1</strain>
        <tissue evidence="1">Whole animal</tissue>
    </source>
</reference>
<reference evidence="1" key="2">
    <citation type="submission" date="2020-11" db="EMBL/GenBank/DDBJ databases">
        <authorList>
            <person name="McCartney M.A."/>
            <person name="Auch B."/>
            <person name="Kono T."/>
            <person name="Mallez S."/>
            <person name="Becker A."/>
            <person name="Gohl D.M."/>
            <person name="Silverstein K.A.T."/>
            <person name="Koren S."/>
            <person name="Bechman K.B."/>
            <person name="Herman A."/>
            <person name="Abrahante J.E."/>
            <person name="Garbe J."/>
        </authorList>
    </citation>
    <scope>NUCLEOTIDE SEQUENCE</scope>
    <source>
        <strain evidence="1">Duluth1</strain>
        <tissue evidence="1">Whole animal</tissue>
    </source>
</reference>
<protein>
    <submittedName>
        <fullName evidence="1">Uncharacterized protein</fullName>
    </submittedName>
</protein>
<keyword evidence="2" id="KW-1185">Reference proteome</keyword>
<comment type="caution">
    <text evidence="1">The sequence shown here is derived from an EMBL/GenBank/DDBJ whole genome shotgun (WGS) entry which is preliminary data.</text>
</comment>
<dbReference type="AlphaFoldDB" id="A0A9D4JXZ3"/>
<proteinExistence type="predicted"/>
<sequence>MTVCNSARQSLTPSKTVWESPAGSQTVIATSQTVMESLQVSHRFGRLFIVWHHVRVSCRRPDGLSTVTDCLVVSCRCLDGMGDRLAPSGSLLQVPRRSSGTVADCLGVFCRCPDGLGTVADCLGVSGRCPDGL</sequence>
<gene>
    <name evidence="1" type="ORF">DPMN_126454</name>
</gene>
<name>A0A9D4JXZ3_DREPO</name>
<dbReference type="EMBL" id="JAIWYP010000005">
    <property type="protein sequence ID" value="KAH3824617.1"/>
    <property type="molecule type" value="Genomic_DNA"/>
</dbReference>
<dbReference type="Proteomes" id="UP000828390">
    <property type="component" value="Unassembled WGS sequence"/>
</dbReference>
<evidence type="ECO:0000313" key="1">
    <source>
        <dbReference type="EMBL" id="KAH3824617.1"/>
    </source>
</evidence>
<accession>A0A9D4JXZ3</accession>
<evidence type="ECO:0000313" key="2">
    <source>
        <dbReference type="Proteomes" id="UP000828390"/>
    </source>
</evidence>
<organism evidence="1 2">
    <name type="scientific">Dreissena polymorpha</name>
    <name type="common">Zebra mussel</name>
    <name type="synonym">Mytilus polymorpha</name>
    <dbReference type="NCBI Taxonomy" id="45954"/>
    <lineage>
        <taxon>Eukaryota</taxon>
        <taxon>Metazoa</taxon>
        <taxon>Spiralia</taxon>
        <taxon>Lophotrochozoa</taxon>
        <taxon>Mollusca</taxon>
        <taxon>Bivalvia</taxon>
        <taxon>Autobranchia</taxon>
        <taxon>Heteroconchia</taxon>
        <taxon>Euheterodonta</taxon>
        <taxon>Imparidentia</taxon>
        <taxon>Neoheterodontei</taxon>
        <taxon>Myida</taxon>
        <taxon>Dreissenoidea</taxon>
        <taxon>Dreissenidae</taxon>
        <taxon>Dreissena</taxon>
    </lineage>
</organism>